<evidence type="ECO:0000256" key="2">
    <source>
        <dbReference type="ARBA" id="ARBA00006521"/>
    </source>
</evidence>
<evidence type="ECO:0000256" key="3">
    <source>
        <dbReference type="ARBA" id="ARBA00012030"/>
    </source>
</evidence>
<keyword evidence="9" id="KW-0408">Iron</keyword>
<dbReference type="STRING" id="1797513.A2782_04300"/>
<dbReference type="SUPFAM" id="SSF52141">
    <property type="entry name" value="Uracil-DNA glycosylase-like"/>
    <property type="match status" value="1"/>
</dbReference>
<dbReference type="InterPro" id="IPR005122">
    <property type="entry name" value="Uracil-DNA_glycosylase-like"/>
</dbReference>
<comment type="similarity">
    <text evidence="2">Belongs to the uracil-DNA glycosylase (UDG) superfamily. Type 4 (UDGa) family.</text>
</comment>
<evidence type="ECO:0000256" key="8">
    <source>
        <dbReference type="ARBA" id="ARBA00022801"/>
    </source>
</evidence>
<dbReference type="Proteomes" id="UP000177967">
    <property type="component" value="Unassembled WGS sequence"/>
</dbReference>
<dbReference type="InterPro" id="IPR036895">
    <property type="entry name" value="Uracil-DNA_glycosylase-like_sf"/>
</dbReference>
<evidence type="ECO:0000256" key="7">
    <source>
        <dbReference type="ARBA" id="ARBA00022763"/>
    </source>
</evidence>
<reference evidence="13 14" key="1">
    <citation type="journal article" date="2016" name="Nat. Commun.">
        <title>Thousands of microbial genomes shed light on interconnected biogeochemical processes in an aquifer system.</title>
        <authorList>
            <person name="Anantharaman K."/>
            <person name="Brown C.T."/>
            <person name="Hug L.A."/>
            <person name="Sharon I."/>
            <person name="Castelle C.J."/>
            <person name="Probst A.J."/>
            <person name="Thomas B.C."/>
            <person name="Singh A."/>
            <person name="Wilkins M.J."/>
            <person name="Karaoz U."/>
            <person name="Brodie E.L."/>
            <person name="Williams K.H."/>
            <person name="Hubbard S.S."/>
            <person name="Banfield J.F."/>
        </authorList>
    </citation>
    <scope>NUCLEOTIDE SEQUENCE [LARGE SCALE GENOMIC DNA]</scope>
</reference>
<name>A0A1G1V257_9BACT</name>
<organism evidence="13 14">
    <name type="scientific">Candidatus Blackburnbacteria bacterium RIFCSPHIGHO2_01_FULL_43_15b</name>
    <dbReference type="NCBI Taxonomy" id="1797513"/>
    <lineage>
        <taxon>Bacteria</taxon>
        <taxon>Candidatus Blackburniibacteriota</taxon>
    </lineage>
</organism>
<keyword evidence="6" id="KW-0479">Metal-binding</keyword>
<dbReference type="GO" id="GO:0051539">
    <property type="term" value="F:4 iron, 4 sulfur cluster binding"/>
    <property type="evidence" value="ECO:0007669"/>
    <property type="project" value="UniProtKB-KW"/>
</dbReference>
<dbReference type="NCBIfam" id="TIGR00758">
    <property type="entry name" value="UDG_fam4"/>
    <property type="match status" value="1"/>
</dbReference>
<dbReference type="CDD" id="cd10030">
    <property type="entry name" value="UDG-F4_TTUDGA_SPO1dp_like"/>
    <property type="match status" value="1"/>
</dbReference>
<dbReference type="InterPro" id="IPR005273">
    <property type="entry name" value="Ura-DNA_glyco_family4"/>
</dbReference>
<dbReference type="PANTHER" id="PTHR33693:SF1">
    <property type="entry name" value="TYPE-4 URACIL-DNA GLYCOSYLASE"/>
    <property type="match status" value="1"/>
</dbReference>
<evidence type="ECO:0000256" key="9">
    <source>
        <dbReference type="ARBA" id="ARBA00023004"/>
    </source>
</evidence>
<keyword evidence="5" id="KW-0004">4Fe-4S</keyword>
<dbReference type="Pfam" id="PF03167">
    <property type="entry name" value="UDG"/>
    <property type="match status" value="1"/>
</dbReference>
<dbReference type="EC" id="3.2.2.27" evidence="3"/>
<evidence type="ECO:0000313" key="13">
    <source>
        <dbReference type="EMBL" id="OGY09479.1"/>
    </source>
</evidence>
<evidence type="ECO:0000259" key="12">
    <source>
        <dbReference type="SMART" id="SM00986"/>
    </source>
</evidence>
<comment type="caution">
    <text evidence="13">The sequence shown here is derived from an EMBL/GenBank/DDBJ whole genome shotgun (WGS) entry which is preliminary data.</text>
</comment>
<gene>
    <name evidence="13" type="ORF">A2782_04300</name>
</gene>
<protein>
    <recommendedName>
        <fullName evidence="4">Type-4 uracil-DNA glycosylase</fullName>
        <ecNumber evidence="3">3.2.2.27</ecNumber>
    </recommendedName>
</protein>
<dbReference type="Gene3D" id="3.40.470.10">
    <property type="entry name" value="Uracil-DNA glycosylase-like domain"/>
    <property type="match status" value="1"/>
</dbReference>
<evidence type="ECO:0000256" key="10">
    <source>
        <dbReference type="ARBA" id="ARBA00023014"/>
    </source>
</evidence>
<dbReference type="GO" id="GO:0004844">
    <property type="term" value="F:uracil DNA N-glycosylase activity"/>
    <property type="evidence" value="ECO:0007669"/>
    <property type="project" value="UniProtKB-EC"/>
</dbReference>
<keyword evidence="8" id="KW-0378">Hydrolase</keyword>
<dbReference type="GO" id="GO:0046872">
    <property type="term" value="F:metal ion binding"/>
    <property type="evidence" value="ECO:0007669"/>
    <property type="project" value="UniProtKB-KW"/>
</dbReference>
<accession>A0A1G1V257</accession>
<proteinExistence type="inferred from homology"/>
<dbReference type="SMART" id="SM00986">
    <property type="entry name" value="UDG"/>
    <property type="match status" value="1"/>
</dbReference>
<comment type="catalytic activity">
    <reaction evidence="1">
        <text>Hydrolyzes single-stranded DNA or mismatched double-stranded DNA and polynucleotides, releasing free uracil.</text>
        <dbReference type="EC" id="3.2.2.27"/>
    </reaction>
</comment>
<evidence type="ECO:0000313" key="14">
    <source>
        <dbReference type="Proteomes" id="UP000177967"/>
    </source>
</evidence>
<keyword evidence="10" id="KW-0411">Iron-sulfur</keyword>
<evidence type="ECO:0000256" key="5">
    <source>
        <dbReference type="ARBA" id="ARBA00022485"/>
    </source>
</evidence>
<keyword evidence="7" id="KW-0227">DNA damage</keyword>
<dbReference type="SMART" id="SM00987">
    <property type="entry name" value="UreE_C"/>
    <property type="match status" value="1"/>
</dbReference>
<evidence type="ECO:0000256" key="1">
    <source>
        <dbReference type="ARBA" id="ARBA00001400"/>
    </source>
</evidence>
<sequence length="203" mass="23052">MSKVEELARLKQEMEEDTSLPLRTNETRLVFGEGNPDAELYFIGEGPGFNENLQGRPFVGQAGKLLNRTLETIGLKREDVYISNVVRFRPPGNRDPEPHEIAAFQPYVDREIEIINPPVIVTLGRFSMGKFLPGERISQIHGKPYELKWNGKDVTIVPMYHPAAALRAGAVMQQFVEDFKKLPQILEKIKEKNQPKPEQMGLV</sequence>
<dbReference type="InterPro" id="IPR051536">
    <property type="entry name" value="UDG_Type-4/5"/>
</dbReference>
<feature type="domain" description="Uracil-DNA glycosylase-like" evidence="12">
    <location>
        <begin position="31"/>
        <end position="180"/>
    </location>
</feature>
<evidence type="ECO:0000256" key="4">
    <source>
        <dbReference type="ARBA" id="ARBA00019403"/>
    </source>
</evidence>
<dbReference type="PANTHER" id="PTHR33693">
    <property type="entry name" value="TYPE-5 URACIL-DNA GLYCOSYLASE"/>
    <property type="match status" value="1"/>
</dbReference>
<dbReference type="EMBL" id="MHBW01000009">
    <property type="protein sequence ID" value="OGY09479.1"/>
    <property type="molecule type" value="Genomic_DNA"/>
</dbReference>
<dbReference type="GO" id="GO:0006281">
    <property type="term" value="P:DNA repair"/>
    <property type="evidence" value="ECO:0007669"/>
    <property type="project" value="UniProtKB-KW"/>
</dbReference>
<evidence type="ECO:0000256" key="6">
    <source>
        <dbReference type="ARBA" id="ARBA00022723"/>
    </source>
</evidence>
<evidence type="ECO:0000256" key="11">
    <source>
        <dbReference type="ARBA" id="ARBA00023204"/>
    </source>
</evidence>
<dbReference type="AlphaFoldDB" id="A0A1G1V257"/>
<keyword evidence="11" id="KW-0234">DNA repair</keyword>